<name>A0A2P6V834_9CHLO</name>
<sequence>MLDMRQASPFSHNGIKSYGCNLGTATATQLVDQFVEACADARGAVLVSQLAGELSSAPPGFKDYLLKALRLGEVEGIFSRTQVQLFLDVLKRPITDTTLPGLSAFGDVRKRGGRGTGTTGGGSVVDGGEEEEWEDTPGGADEEDGEPEVLSPSAAAGGFNSSGFVRGGEALPGGAATIAAATDSLGGDSSLELAQEAQRATHASAADGSRQHKRRRTEEAGIGQAELAGLQGGGEEAVVQVAQEA</sequence>
<reference evidence="2 3" key="1">
    <citation type="journal article" date="2018" name="Plant J.">
        <title>Genome sequences of Chlorella sorokiniana UTEX 1602 and Micractinium conductrix SAG 241.80: implications to maltose excretion by a green alga.</title>
        <authorList>
            <person name="Arriola M.B."/>
            <person name="Velmurugan N."/>
            <person name="Zhang Y."/>
            <person name="Plunkett M.H."/>
            <person name="Hondzo H."/>
            <person name="Barney B.M."/>
        </authorList>
    </citation>
    <scope>NUCLEOTIDE SEQUENCE [LARGE SCALE GENOMIC DNA]</scope>
    <source>
        <strain evidence="2 3">SAG 241.80</strain>
    </source>
</reference>
<comment type="caution">
    <text evidence="2">The sequence shown here is derived from an EMBL/GenBank/DDBJ whole genome shotgun (WGS) entry which is preliminary data.</text>
</comment>
<evidence type="ECO:0000256" key="1">
    <source>
        <dbReference type="SAM" id="MobiDB-lite"/>
    </source>
</evidence>
<dbReference type="Proteomes" id="UP000239649">
    <property type="component" value="Unassembled WGS sequence"/>
</dbReference>
<keyword evidence="3" id="KW-1185">Reference proteome</keyword>
<feature type="compositionally biased region" description="Gly residues" evidence="1">
    <location>
        <begin position="114"/>
        <end position="125"/>
    </location>
</feature>
<organism evidence="2 3">
    <name type="scientific">Micractinium conductrix</name>
    <dbReference type="NCBI Taxonomy" id="554055"/>
    <lineage>
        <taxon>Eukaryota</taxon>
        <taxon>Viridiplantae</taxon>
        <taxon>Chlorophyta</taxon>
        <taxon>core chlorophytes</taxon>
        <taxon>Trebouxiophyceae</taxon>
        <taxon>Chlorellales</taxon>
        <taxon>Chlorellaceae</taxon>
        <taxon>Chlorella clade</taxon>
        <taxon>Micractinium</taxon>
    </lineage>
</organism>
<feature type="region of interest" description="Disordered" evidence="1">
    <location>
        <begin position="189"/>
        <end position="222"/>
    </location>
</feature>
<gene>
    <name evidence="2" type="ORF">C2E20_6363</name>
</gene>
<feature type="region of interest" description="Disordered" evidence="1">
    <location>
        <begin position="110"/>
        <end position="157"/>
    </location>
</feature>
<evidence type="ECO:0000313" key="3">
    <source>
        <dbReference type="Proteomes" id="UP000239649"/>
    </source>
</evidence>
<dbReference type="EMBL" id="LHPF02000021">
    <property type="protein sequence ID" value="PSC70254.1"/>
    <property type="molecule type" value="Genomic_DNA"/>
</dbReference>
<accession>A0A2P6V834</accession>
<feature type="compositionally biased region" description="Acidic residues" evidence="1">
    <location>
        <begin position="127"/>
        <end position="147"/>
    </location>
</feature>
<evidence type="ECO:0000313" key="2">
    <source>
        <dbReference type="EMBL" id="PSC70254.1"/>
    </source>
</evidence>
<proteinExistence type="predicted"/>
<protein>
    <submittedName>
        <fullName evidence="2">Oxidoreductase</fullName>
    </submittedName>
</protein>
<dbReference type="AlphaFoldDB" id="A0A2P6V834"/>